<reference evidence="8 9" key="1">
    <citation type="submission" date="2018-11" db="EMBL/GenBank/DDBJ databases">
        <title>Genome sequence of Apiotrichum porosum DSM 27194.</title>
        <authorList>
            <person name="Aliyu H."/>
            <person name="Gorte O."/>
            <person name="Ochsenreither K."/>
        </authorList>
    </citation>
    <scope>NUCLEOTIDE SEQUENCE [LARGE SCALE GENOMIC DNA]</scope>
    <source>
        <strain evidence="8 9">DSM 27194</strain>
    </source>
</reference>
<evidence type="ECO:0000256" key="6">
    <source>
        <dbReference type="SAM" id="MobiDB-lite"/>
    </source>
</evidence>
<evidence type="ECO:0000256" key="3">
    <source>
        <dbReference type="ARBA" id="ARBA00022776"/>
    </source>
</evidence>
<accession>A0A427XEN2</accession>
<dbReference type="RefSeq" id="XP_028472354.1">
    <property type="nucleotide sequence ID" value="XM_028619180.1"/>
</dbReference>
<keyword evidence="3" id="KW-0498">Mitosis</keyword>
<organism evidence="8 9">
    <name type="scientific">Apiotrichum porosum</name>
    <dbReference type="NCBI Taxonomy" id="105984"/>
    <lineage>
        <taxon>Eukaryota</taxon>
        <taxon>Fungi</taxon>
        <taxon>Dikarya</taxon>
        <taxon>Basidiomycota</taxon>
        <taxon>Agaricomycotina</taxon>
        <taxon>Tremellomycetes</taxon>
        <taxon>Trichosporonales</taxon>
        <taxon>Trichosporonaceae</taxon>
        <taxon>Apiotrichum</taxon>
    </lineage>
</organism>
<dbReference type="OrthoDB" id="24948at2759"/>
<evidence type="ECO:0000256" key="2">
    <source>
        <dbReference type="ARBA" id="ARBA00022618"/>
    </source>
</evidence>
<dbReference type="CDD" id="cd08366">
    <property type="entry name" value="APC10"/>
    <property type="match status" value="1"/>
</dbReference>
<evidence type="ECO:0000256" key="1">
    <source>
        <dbReference type="ARBA" id="ARBA00006762"/>
    </source>
</evidence>
<dbReference type="GO" id="GO:0031145">
    <property type="term" value="P:anaphase-promoting complex-dependent catabolic process"/>
    <property type="evidence" value="ECO:0007669"/>
    <property type="project" value="InterPro"/>
</dbReference>
<dbReference type="InterPro" id="IPR004939">
    <property type="entry name" value="APC_su10/DOC_dom"/>
</dbReference>
<gene>
    <name evidence="8" type="primary">DOC1</name>
    <name evidence="8" type="ORF">EHS24_003511</name>
</gene>
<dbReference type="STRING" id="105984.A0A427XEN2"/>
<dbReference type="InterPro" id="IPR016901">
    <property type="entry name" value="APC10/Doc1"/>
</dbReference>
<evidence type="ECO:0000313" key="9">
    <source>
        <dbReference type="Proteomes" id="UP000279236"/>
    </source>
</evidence>
<feature type="domain" description="DOC" evidence="7">
    <location>
        <begin position="1"/>
        <end position="189"/>
    </location>
</feature>
<evidence type="ECO:0000259" key="7">
    <source>
        <dbReference type="PROSITE" id="PS51284"/>
    </source>
</evidence>
<dbReference type="Gene3D" id="2.60.120.260">
    <property type="entry name" value="Galactose-binding domain-like"/>
    <property type="match status" value="1"/>
</dbReference>
<keyword evidence="2" id="KW-0132">Cell division</keyword>
<dbReference type="Pfam" id="PF03256">
    <property type="entry name" value="ANAPC10"/>
    <property type="match status" value="1"/>
</dbReference>
<dbReference type="PANTHER" id="PTHR12936:SF0">
    <property type="entry name" value="ANAPHASE-PROMOTING COMPLEX SUBUNIT 10"/>
    <property type="match status" value="1"/>
</dbReference>
<keyword evidence="5" id="KW-0131">Cell cycle</keyword>
<feature type="region of interest" description="Disordered" evidence="6">
    <location>
        <begin position="168"/>
        <end position="189"/>
    </location>
</feature>
<dbReference type="PANTHER" id="PTHR12936">
    <property type="entry name" value="ANAPHASE-PROMOTING COMPLEX 10"/>
    <property type="match status" value="1"/>
</dbReference>
<dbReference type="PROSITE" id="PS51284">
    <property type="entry name" value="DOC"/>
    <property type="match status" value="1"/>
</dbReference>
<evidence type="ECO:0000313" key="8">
    <source>
        <dbReference type="EMBL" id="RSH77207.1"/>
    </source>
</evidence>
<evidence type="ECO:0000256" key="4">
    <source>
        <dbReference type="ARBA" id="ARBA00022786"/>
    </source>
</evidence>
<dbReference type="GeneID" id="39588054"/>
<dbReference type="Proteomes" id="UP000279236">
    <property type="component" value="Unassembled WGS sequence"/>
</dbReference>
<sequence length="211" mass="22807">MSSDIESDDGGLTSLLPQLPELGRMAHWSVSSHKYGFGVDNLRDGNENTFWQSEGPQPHCIDLSFPRRVFISSIGLLTSHPRDDSYTPSKISIRAGTSVHDLQEVRFEEFKQPDGWMVIPLRPVDSDTPDIAGPPIPAHHLRIVIVANHLNGKDTHVRGLKVFGPPEASAATAGGSDAEDDFPSGPALLALGNDGTSGFTSTTYKMHAGIR</sequence>
<evidence type="ECO:0000256" key="5">
    <source>
        <dbReference type="ARBA" id="ARBA00023306"/>
    </source>
</evidence>
<dbReference type="InterPro" id="IPR008979">
    <property type="entry name" value="Galactose-bd-like_sf"/>
</dbReference>
<dbReference type="GO" id="GO:0070979">
    <property type="term" value="P:protein K11-linked ubiquitination"/>
    <property type="evidence" value="ECO:0007669"/>
    <property type="project" value="TreeGrafter"/>
</dbReference>
<keyword evidence="4" id="KW-0833">Ubl conjugation pathway</keyword>
<protein>
    <submittedName>
        <fullName evidence="8">Anaphase promoting complex subunit doc1</fullName>
    </submittedName>
</protein>
<dbReference type="SMART" id="SM01337">
    <property type="entry name" value="APC10"/>
    <property type="match status" value="1"/>
</dbReference>
<comment type="caution">
    <text evidence="8">The sequence shown here is derived from an EMBL/GenBank/DDBJ whole genome shotgun (WGS) entry which is preliminary data.</text>
</comment>
<comment type="similarity">
    <text evidence="1">Belongs to the APC10 family.</text>
</comment>
<dbReference type="GO" id="GO:0005680">
    <property type="term" value="C:anaphase-promoting complex"/>
    <property type="evidence" value="ECO:0007669"/>
    <property type="project" value="InterPro"/>
</dbReference>
<dbReference type="SUPFAM" id="SSF49785">
    <property type="entry name" value="Galactose-binding domain-like"/>
    <property type="match status" value="1"/>
</dbReference>
<keyword evidence="9" id="KW-1185">Reference proteome</keyword>
<dbReference type="EMBL" id="RSCE01000017">
    <property type="protein sequence ID" value="RSH77207.1"/>
    <property type="molecule type" value="Genomic_DNA"/>
</dbReference>
<dbReference type="GO" id="GO:0051301">
    <property type="term" value="P:cell division"/>
    <property type="evidence" value="ECO:0007669"/>
    <property type="project" value="UniProtKB-KW"/>
</dbReference>
<proteinExistence type="inferred from homology"/>
<dbReference type="AlphaFoldDB" id="A0A427XEN2"/>
<name>A0A427XEN2_9TREE</name>